<organism evidence="1">
    <name type="scientific">marine sediment metagenome</name>
    <dbReference type="NCBI Taxonomy" id="412755"/>
    <lineage>
        <taxon>unclassified sequences</taxon>
        <taxon>metagenomes</taxon>
        <taxon>ecological metagenomes</taxon>
    </lineage>
</organism>
<gene>
    <name evidence="1" type="ORF">S12H4_29216</name>
</gene>
<dbReference type="AlphaFoldDB" id="X1TWC8"/>
<sequence length="88" mass="9961">MVTAVRPERGGFLRPFGTAWFIVEFLKGNGPEDSKRIDPAEGAPMTDIHYEYKSALHRAHARDAVERQEAARIRRGLPAFTEEEYGLC</sequence>
<reference evidence="1" key="1">
    <citation type="journal article" date="2014" name="Front. Microbiol.">
        <title>High frequency of phylogenetically diverse reductive dehalogenase-homologous genes in deep subseafloor sedimentary metagenomes.</title>
        <authorList>
            <person name="Kawai M."/>
            <person name="Futagami T."/>
            <person name="Toyoda A."/>
            <person name="Takaki Y."/>
            <person name="Nishi S."/>
            <person name="Hori S."/>
            <person name="Arai W."/>
            <person name="Tsubouchi T."/>
            <person name="Morono Y."/>
            <person name="Uchiyama I."/>
            <person name="Ito T."/>
            <person name="Fujiyama A."/>
            <person name="Inagaki F."/>
            <person name="Takami H."/>
        </authorList>
    </citation>
    <scope>NUCLEOTIDE SEQUENCE</scope>
    <source>
        <strain evidence="1">Expedition CK06-06</strain>
    </source>
</reference>
<name>X1TWC8_9ZZZZ</name>
<protein>
    <submittedName>
        <fullName evidence="1">Uncharacterized protein</fullName>
    </submittedName>
</protein>
<proteinExistence type="predicted"/>
<evidence type="ECO:0000313" key="1">
    <source>
        <dbReference type="EMBL" id="GAI95681.1"/>
    </source>
</evidence>
<accession>X1TWC8</accession>
<dbReference type="EMBL" id="BARW01016833">
    <property type="protein sequence ID" value="GAI95681.1"/>
    <property type="molecule type" value="Genomic_DNA"/>
</dbReference>
<comment type="caution">
    <text evidence="1">The sequence shown here is derived from an EMBL/GenBank/DDBJ whole genome shotgun (WGS) entry which is preliminary data.</text>
</comment>